<dbReference type="AlphaFoldDB" id="A0A7W6WKT8"/>
<sequence>MTTWATDYNAYRRWLTERGIIFSFAGYLSEDMLTTLGKALKTRMALAETDANVAKRVFSVFVEQVQNIIRYSSERVSAAQPPVEMSSGIVSVGFEDDAFFVVCGNIIEAARVPGLRERLEHLAGLTPEQLKAHYREKLREPPDDESQGASIGLIEIARRSSAPIAFDIVWTDADRHRAFFVIKAYI</sequence>
<dbReference type="NCBIfam" id="NF038262">
    <property type="entry name" value="SiaB_fam_kinase"/>
    <property type="match status" value="1"/>
</dbReference>
<organism evidence="1 2">
    <name type="scientific">Roseospira goensis</name>
    <dbReference type="NCBI Taxonomy" id="391922"/>
    <lineage>
        <taxon>Bacteria</taxon>
        <taxon>Pseudomonadati</taxon>
        <taxon>Pseudomonadota</taxon>
        <taxon>Alphaproteobacteria</taxon>
        <taxon>Rhodospirillales</taxon>
        <taxon>Rhodospirillaceae</taxon>
        <taxon>Roseospira</taxon>
    </lineage>
</organism>
<name>A0A7W6WKT8_9PROT</name>
<dbReference type="EMBL" id="JACIGI010000013">
    <property type="protein sequence ID" value="MBB4286139.1"/>
    <property type="molecule type" value="Genomic_DNA"/>
</dbReference>
<keyword evidence="2" id="KW-1185">Reference proteome</keyword>
<evidence type="ECO:0000313" key="1">
    <source>
        <dbReference type="EMBL" id="MBB4286139.1"/>
    </source>
</evidence>
<proteinExistence type="predicted"/>
<evidence type="ECO:0000313" key="2">
    <source>
        <dbReference type="Proteomes" id="UP000555728"/>
    </source>
</evidence>
<dbReference type="InterPro" id="IPR046239">
    <property type="entry name" value="DUF6272"/>
</dbReference>
<comment type="caution">
    <text evidence="1">The sequence shown here is derived from an EMBL/GenBank/DDBJ whole genome shotgun (WGS) entry which is preliminary data.</text>
</comment>
<dbReference type="Pfam" id="PF19788">
    <property type="entry name" value="DUF6272"/>
    <property type="match status" value="1"/>
</dbReference>
<dbReference type="Proteomes" id="UP000555728">
    <property type="component" value="Unassembled WGS sequence"/>
</dbReference>
<gene>
    <name evidence="1" type="ORF">GGD88_001866</name>
</gene>
<dbReference type="RefSeq" id="WP_184434552.1">
    <property type="nucleotide sequence ID" value="NZ_JACIGI010000013.1"/>
</dbReference>
<accession>A0A7W6WKT8</accession>
<reference evidence="1 2" key="1">
    <citation type="submission" date="2020-08" db="EMBL/GenBank/DDBJ databases">
        <title>Genome sequencing of Purple Non-Sulfur Bacteria from various extreme environments.</title>
        <authorList>
            <person name="Mayer M."/>
        </authorList>
    </citation>
    <scope>NUCLEOTIDE SEQUENCE [LARGE SCALE GENOMIC DNA]</scope>
    <source>
        <strain evidence="1 2">JA135</strain>
    </source>
</reference>
<protein>
    <submittedName>
        <fullName evidence="1">Uncharacterized protein</fullName>
    </submittedName>
</protein>